<evidence type="ECO:0000256" key="2">
    <source>
        <dbReference type="ARBA" id="ARBA00007937"/>
    </source>
</evidence>
<evidence type="ECO:0000256" key="7">
    <source>
        <dbReference type="ARBA" id="ARBA00023315"/>
    </source>
</evidence>
<dbReference type="GO" id="GO:0016020">
    <property type="term" value="C:membrane"/>
    <property type="evidence" value="ECO:0007669"/>
    <property type="project" value="UniProtKB-SubCell"/>
</dbReference>
<evidence type="ECO:0000256" key="3">
    <source>
        <dbReference type="ARBA" id="ARBA00022679"/>
    </source>
</evidence>
<evidence type="ECO:0000313" key="11">
    <source>
        <dbReference type="Proteomes" id="UP001497516"/>
    </source>
</evidence>
<keyword evidence="11" id="KW-1185">Reference proteome</keyword>
<reference evidence="10 11" key="1">
    <citation type="submission" date="2024-04" db="EMBL/GenBank/DDBJ databases">
        <authorList>
            <person name="Fracassetti M."/>
        </authorList>
    </citation>
    <scope>NUCLEOTIDE SEQUENCE [LARGE SCALE GENOMIC DNA]</scope>
</reference>
<name>A0AAV2EXL7_9ROSI</name>
<evidence type="ECO:0000256" key="5">
    <source>
        <dbReference type="ARBA" id="ARBA00022989"/>
    </source>
</evidence>
<evidence type="ECO:0000259" key="9">
    <source>
        <dbReference type="SMART" id="SM00563"/>
    </source>
</evidence>
<dbReference type="Pfam" id="PF01553">
    <property type="entry name" value="Acyltransferase"/>
    <property type="match status" value="1"/>
</dbReference>
<dbReference type="AlphaFoldDB" id="A0AAV2EXL7"/>
<dbReference type="GO" id="GO:0010143">
    <property type="term" value="P:cutin biosynthetic process"/>
    <property type="evidence" value="ECO:0007669"/>
    <property type="project" value="TreeGrafter"/>
</dbReference>
<feature type="transmembrane region" description="Helical" evidence="8">
    <location>
        <begin position="28"/>
        <end position="54"/>
    </location>
</feature>
<dbReference type="SMART" id="SM00563">
    <property type="entry name" value="PlsC"/>
    <property type="match status" value="1"/>
</dbReference>
<comment type="similarity">
    <text evidence="2">Belongs to the GPAT/DAPAT family.</text>
</comment>
<evidence type="ECO:0000256" key="8">
    <source>
        <dbReference type="SAM" id="Phobius"/>
    </source>
</evidence>
<dbReference type="SUPFAM" id="SSF69593">
    <property type="entry name" value="Glycerol-3-phosphate (1)-acyltransferase"/>
    <property type="match status" value="1"/>
</dbReference>
<dbReference type="InterPro" id="IPR056462">
    <property type="entry name" value="HAD_RAM2/GPAT1-8"/>
</dbReference>
<dbReference type="Pfam" id="PF23270">
    <property type="entry name" value="HAD_RAM2_N"/>
    <property type="match status" value="1"/>
</dbReference>
<feature type="domain" description="Phospholipid/glycerol acyltransferase" evidence="9">
    <location>
        <begin position="326"/>
        <end position="432"/>
    </location>
</feature>
<dbReference type="PANTHER" id="PTHR15486:SF62">
    <property type="entry name" value="GLYCEROL-3-PHOSPHATE ACYLTRANSFERASE 2-RELATED"/>
    <property type="match status" value="1"/>
</dbReference>
<accession>A0AAV2EXL7</accession>
<proteinExistence type="inferred from homology"/>
<dbReference type="InterPro" id="IPR002123">
    <property type="entry name" value="Plipid/glycerol_acylTrfase"/>
</dbReference>
<evidence type="ECO:0000256" key="4">
    <source>
        <dbReference type="ARBA" id="ARBA00022692"/>
    </source>
</evidence>
<feature type="transmembrane region" description="Helical" evidence="8">
    <location>
        <begin position="267"/>
        <end position="288"/>
    </location>
</feature>
<dbReference type="Proteomes" id="UP001497516">
    <property type="component" value="Chromosome 5"/>
</dbReference>
<dbReference type="GO" id="GO:0016791">
    <property type="term" value="F:phosphatase activity"/>
    <property type="evidence" value="ECO:0007669"/>
    <property type="project" value="TreeGrafter"/>
</dbReference>
<keyword evidence="6 8" id="KW-0472">Membrane</keyword>
<evidence type="ECO:0000256" key="1">
    <source>
        <dbReference type="ARBA" id="ARBA00004141"/>
    </source>
</evidence>
<dbReference type="EMBL" id="OZ034818">
    <property type="protein sequence ID" value="CAL1390368.1"/>
    <property type="molecule type" value="Genomic_DNA"/>
</dbReference>
<sequence>MAAEQLITPTTTTLIFQLEETLLRSPSLFPYFTLVALETGAGGILRALLLALFYPLLRFVVGRSTGIKIMTFLCFAGLKTDRVRLLGRSVLPKWFLDDVGLEGLENVMMMMGRRRQGEKLMAVSDLPRVMVEGFARDYLGVATVVGREVKEVNGYFVGLMEEDRREERVLRAVDDEVASNGDGGGVGGGEIYVKEKSVGVGAHHRLVGVVGCRDGDVGDHHIFRNCEKVHVVRRSEKKQWSALPRNQYPKPLIFHDGRLAFRPTFPATLALFMWVPFGFLLVVIRFLIGRLLPFPLVIPCLSLTGMRFVFTGTPPPPPPGRSGGGTMYVCNHRTLLDPIVIALALLNTTATAVTYSLSKFNGVISPVRNVPLTRDRERDGRIMEEILRHGDVVVCPEGTTCREPYLLRFSPLFAEVAGGSTGKIVPVAVNVGVSMFYGSTASGLKLLDPAFHLLNPCPLYSANFLVAVPTPSAAAAAGGGGTTTSSGGRIISATGGIEVANSVQKVIGDELGFQCTSFTRKDKYMVLAGNTGVISSSS</sequence>
<keyword evidence="5 8" id="KW-1133">Transmembrane helix</keyword>
<dbReference type="GO" id="GO:0090447">
    <property type="term" value="F:glycerol-3-phosphate 2-O-acyltransferase activity"/>
    <property type="evidence" value="ECO:0007669"/>
    <property type="project" value="TreeGrafter"/>
</dbReference>
<keyword evidence="4 8" id="KW-0812">Transmembrane</keyword>
<gene>
    <name evidence="10" type="ORF">LTRI10_LOCUS31160</name>
</gene>
<organism evidence="10 11">
    <name type="scientific">Linum trigynum</name>
    <dbReference type="NCBI Taxonomy" id="586398"/>
    <lineage>
        <taxon>Eukaryota</taxon>
        <taxon>Viridiplantae</taxon>
        <taxon>Streptophyta</taxon>
        <taxon>Embryophyta</taxon>
        <taxon>Tracheophyta</taxon>
        <taxon>Spermatophyta</taxon>
        <taxon>Magnoliopsida</taxon>
        <taxon>eudicotyledons</taxon>
        <taxon>Gunneridae</taxon>
        <taxon>Pentapetalae</taxon>
        <taxon>rosids</taxon>
        <taxon>fabids</taxon>
        <taxon>Malpighiales</taxon>
        <taxon>Linaceae</taxon>
        <taxon>Linum</taxon>
    </lineage>
</organism>
<protein>
    <recommendedName>
        <fullName evidence="9">Phospholipid/glycerol acyltransferase domain-containing protein</fullName>
    </recommendedName>
</protein>
<evidence type="ECO:0000256" key="6">
    <source>
        <dbReference type="ARBA" id="ARBA00023136"/>
    </source>
</evidence>
<comment type="subcellular location">
    <subcellularLocation>
        <location evidence="1">Membrane</location>
        <topology evidence="1">Multi-pass membrane protein</topology>
    </subcellularLocation>
</comment>
<keyword evidence="3" id="KW-0808">Transferase</keyword>
<dbReference type="PANTHER" id="PTHR15486">
    <property type="entry name" value="ANCIENT UBIQUITOUS PROTEIN"/>
    <property type="match status" value="1"/>
</dbReference>
<evidence type="ECO:0000313" key="10">
    <source>
        <dbReference type="EMBL" id="CAL1390368.1"/>
    </source>
</evidence>
<keyword evidence="7" id="KW-0012">Acyltransferase</keyword>